<gene>
    <name evidence="1" type="ORF">F8M49_10400</name>
</gene>
<dbReference type="EMBL" id="WBMO01000001">
    <property type="protein sequence ID" value="MDV2475684.1"/>
    <property type="molecule type" value="Genomic_DNA"/>
</dbReference>
<keyword evidence="2" id="KW-1185">Reference proteome</keyword>
<evidence type="ECO:0000313" key="1">
    <source>
        <dbReference type="EMBL" id="MDV2475684.1"/>
    </source>
</evidence>
<sequence>MDTIARVGDRVAEIAAAIRPGVTEFLEREPGFSSHFNAGKEDFGYTGANVPLLLKGLARISQAGGFLSADVCDLSRARSGCDLARGVDRHCIPRRRNLGQRRRLPAGAVRLSAASAPSRPDFPEPFLNTHCPDPQLLPRGAVCAGAGFACWRMYSDAVVDRAAP</sequence>
<evidence type="ECO:0000313" key="2">
    <source>
        <dbReference type="Proteomes" id="UP001275440"/>
    </source>
</evidence>
<reference evidence="1 2" key="1">
    <citation type="submission" date="2019-10" db="EMBL/GenBank/DDBJ databases">
        <title>Draft Genome Assembly of Rhodococcus zopfii DSM44189.</title>
        <authorList>
            <person name="Sutton J.M."/>
            <person name="Akob D.M."/>
            <person name="Bushman T.J."/>
        </authorList>
    </citation>
    <scope>NUCLEOTIDE SEQUENCE [LARGE SCALE GENOMIC DNA]</scope>
    <source>
        <strain evidence="1 2">DSM 44189</strain>
    </source>
</reference>
<comment type="caution">
    <text evidence="1">The sequence shown here is derived from an EMBL/GenBank/DDBJ whole genome shotgun (WGS) entry which is preliminary data.</text>
</comment>
<organism evidence="1 2">
    <name type="scientific">Rhodococcus zopfii</name>
    <dbReference type="NCBI Taxonomy" id="43772"/>
    <lineage>
        <taxon>Bacteria</taxon>
        <taxon>Bacillati</taxon>
        <taxon>Actinomycetota</taxon>
        <taxon>Actinomycetes</taxon>
        <taxon>Mycobacteriales</taxon>
        <taxon>Nocardiaceae</taxon>
        <taxon>Rhodococcus</taxon>
    </lineage>
</organism>
<dbReference type="Proteomes" id="UP001275440">
    <property type="component" value="Unassembled WGS sequence"/>
</dbReference>
<proteinExistence type="predicted"/>
<protein>
    <submittedName>
        <fullName evidence="1">Uncharacterized protein</fullName>
    </submittedName>
</protein>
<name>A0ABU3WQ05_9NOCA</name>
<accession>A0ABU3WQ05</accession>